<dbReference type="Proteomes" id="UP000540506">
    <property type="component" value="Unassembled WGS sequence"/>
</dbReference>
<dbReference type="Gene3D" id="3.40.50.2020">
    <property type="match status" value="1"/>
</dbReference>
<protein>
    <submittedName>
        <fullName evidence="2">Putative amidophosphoribosyltransferase</fullName>
    </submittedName>
</protein>
<accession>A0A7W7R4Q7</accession>
<feature type="compositionally biased region" description="Low complexity" evidence="1">
    <location>
        <begin position="265"/>
        <end position="274"/>
    </location>
</feature>
<evidence type="ECO:0000313" key="3">
    <source>
        <dbReference type="Proteomes" id="UP000540506"/>
    </source>
</evidence>
<dbReference type="InterPro" id="IPR051910">
    <property type="entry name" value="ComF/GntX_DNA_util-trans"/>
</dbReference>
<dbReference type="AlphaFoldDB" id="A0A7W7R4Q7"/>
<dbReference type="SUPFAM" id="SSF53271">
    <property type="entry name" value="PRTase-like"/>
    <property type="match status" value="1"/>
</dbReference>
<dbReference type="PANTHER" id="PTHR47505">
    <property type="entry name" value="DNA UTILIZATION PROTEIN YHGH"/>
    <property type="match status" value="1"/>
</dbReference>
<keyword evidence="2" id="KW-0808">Transferase</keyword>
<keyword evidence="3" id="KW-1185">Reference proteome</keyword>
<dbReference type="InterPro" id="IPR029057">
    <property type="entry name" value="PRTase-like"/>
</dbReference>
<dbReference type="EMBL" id="JACHJV010000001">
    <property type="protein sequence ID" value="MBB4925432.1"/>
    <property type="molecule type" value="Genomic_DNA"/>
</dbReference>
<dbReference type="GO" id="GO:0016757">
    <property type="term" value="F:glycosyltransferase activity"/>
    <property type="evidence" value="ECO:0007669"/>
    <property type="project" value="UniProtKB-KW"/>
</dbReference>
<keyword evidence="2" id="KW-0328">Glycosyltransferase</keyword>
<name>A0A7W7R4Q7_KITKI</name>
<feature type="region of interest" description="Disordered" evidence="1">
    <location>
        <begin position="241"/>
        <end position="274"/>
    </location>
</feature>
<sequence length="274" mass="28323">MSGALLDLLLPVCCAGCGEPGSQICPACRALLAGLRGRPSGPDPAPPGLPPLHSCAIYRDPLRRLLIAHKERGALRLAGPLGAVLAEAVQAALAGAPPVSTPVTTPGTRAGTRADHQRPVLLVPVPSARHAVRARGQDATRRLARSAARRLSRAGLPCRVAPVLRQGRAVADQAGLGAEQRRANLHRALTVPPYFHAALRGRQLVLVDDLVTTGASLAEAARALRAAGAPPLAAATVAATLRTEGPRPADPLTPDRRAAPRPCRRSSTAAGPHR</sequence>
<evidence type="ECO:0000256" key="1">
    <source>
        <dbReference type="SAM" id="MobiDB-lite"/>
    </source>
</evidence>
<evidence type="ECO:0000313" key="2">
    <source>
        <dbReference type="EMBL" id="MBB4925432.1"/>
    </source>
</evidence>
<dbReference type="RefSeq" id="WP_184937621.1">
    <property type="nucleotide sequence ID" value="NZ_JACHJV010000001.1"/>
</dbReference>
<organism evidence="2 3">
    <name type="scientific">Kitasatospora kifunensis</name>
    <name type="common">Streptomyces kifunensis</name>
    <dbReference type="NCBI Taxonomy" id="58351"/>
    <lineage>
        <taxon>Bacteria</taxon>
        <taxon>Bacillati</taxon>
        <taxon>Actinomycetota</taxon>
        <taxon>Actinomycetes</taxon>
        <taxon>Kitasatosporales</taxon>
        <taxon>Streptomycetaceae</taxon>
        <taxon>Kitasatospora</taxon>
    </lineage>
</organism>
<gene>
    <name evidence="2" type="ORF">FHR34_004425</name>
</gene>
<reference evidence="2 3" key="1">
    <citation type="submission" date="2020-08" db="EMBL/GenBank/DDBJ databases">
        <title>Sequencing the genomes of 1000 actinobacteria strains.</title>
        <authorList>
            <person name="Klenk H.-P."/>
        </authorList>
    </citation>
    <scope>NUCLEOTIDE SEQUENCE [LARGE SCALE GENOMIC DNA]</scope>
    <source>
        <strain evidence="2 3">DSM 41654</strain>
    </source>
</reference>
<dbReference type="PANTHER" id="PTHR47505:SF1">
    <property type="entry name" value="DNA UTILIZATION PROTEIN YHGH"/>
    <property type="match status" value="1"/>
</dbReference>
<comment type="caution">
    <text evidence="2">The sequence shown here is derived from an EMBL/GenBank/DDBJ whole genome shotgun (WGS) entry which is preliminary data.</text>
</comment>
<proteinExistence type="predicted"/>